<dbReference type="InterPro" id="IPR036318">
    <property type="entry name" value="FAD-bd_PCMH-like_sf"/>
</dbReference>
<keyword evidence="4" id="KW-0274">FAD</keyword>
<gene>
    <name evidence="7" type="ORF">CMUS01_05303</name>
</gene>
<comment type="cofactor">
    <cofactor evidence="1">
        <name>FAD</name>
        <dbReference type="ChEBI" id="CHEBI:57692"/>
    </cofactor>
</comment>
<keyword evidence="8" id="KW-1185">Reference proteome</keyword>
<reference evidence="7" key="1">
    <citation type="journal article" date="2020" name="Phytopathology">
        <title>Genome Sequence Resources of Colletotrichum truncatum, C. plurivorum, C. musicola, and C. sojae: Four Species Pathogenic to Soybean (Glycine max).</title>
        <authorList>
            <person name="Rogerio F."/>
            <person name="Boufleur T.R."/>
            <person name="Ciampi-Guillardi M."/>
            <person name="Sukno S.A."/>
            <person name="Thon M.R."/>
            <person name="Massola Junior N.S."/>
            <person name="Baroncelli R."/>
        </authorList>
    </citation>
    <scope>NUCLEOTIDE SEQUENCE</scope>
    <source>
        <strain evidence="7">LFN0074</strain>
    </source>
</reference>
<organism evidence="7 8">
    <name type="scientific">Colletotrichum musicola</name>
    <dbReference type="NCBI Taxonomy" id="2175873"/>
    <lineage>
        <taxon>Eukaryota</taxon>
        <taxon>Fungi</taxon>
        <taxon>Dikarya</taxon>
        <taxon>Ascomycota</taxon>
        <taxon>Pezizomycotina</taxon>
        <taxon>Sordariomycetes</taxon>
        <taxon>Hypocreomycetidae</taxon>
        <taxon>Glomerellales</taxon>
        <taxon>Glomerellaceae</taxon>
        <taxon>Colletotrichum</taxon>
        <taxon>Colletotrichum orchidearum species complex</taxon>
    </lineage>
</organism>
<evidence type="ECO:0000256" key="4">
    <source>
        <dbReference type="ARBA" id="ARBA00022827"/>
    </source>
</evidence>
<evidence type="ECO:0000256" key="3">
    <source>
        <dbReference type="ARBA" id="ARBA00022630"/>
    </source>
</evidence>
<keyword evidence="5" id="KW-0560">Oxidoreductase</keyword>
<evidence type="ECO:0000313" key="7">
    <source>
        <dbReference type="EMBL" id="KAF6836785.1"/>
    </source>
</evidence>
<accession>A0A8H6KSL7</accession>
<dbReference type="EMBL" id="WIGM01000155">
    <property type="protein sequence ID" value="KAF6836785.1"/>
    <property type="molecule type" value="Genomic_DNA"/>
</dbReference>
<evidence type="ECO:0000256" key="1">
    <source>
        <dbReference type="ARBA" id="ARBA00001974"/>
    </source>
</evidence>
<dbReference type="Pfam" id="PF01565">
    <property type="entry name" value="FAD_binding_4"/>
    <property type="match status" value="1"/>
</dbReference>
<protein>
    <submittedName>
        <fullName evidence="7">Cysteine desulfurase</fullName>
    </submittedName>
</protein>
<evidence type="ECO:0000313" key="8">
    <source>
        <dbReference type="Proteomes" id="UP000639643"/>
    </source>
</evidence>
<dbReference type="OrthoDB" id="415825at2759"/>
<dbReference type="PROSITE" id="PS51387">
    <property type="entry name" value="FAD_PCMH"/>
    <property type="match status" value="1"/>
</dbReference>
<feature type="domain" description="FAD-binding PCMH-type" evidence="6">
    <location>
        <begin position="59"/>
        <end position="227"/>
    </location>
</feature>
<dbReference type="InterPro" id="IPR016166">
    <property type="entry name" value="FAD-bd_PCMH"/>
</dbReference>
<name>A0A8H6KSL7_9PEZI</name>
<dbReference type="PANTHER" id="PTHR42973">
    <property type="entry name" value="BINDING OXIDOREDUCTASE, PUTATIVE (AFU_ORTHOLOGUE AFUA_1G17690)-RELATED"/>
    <property type="match status" value="1"/>
</dbReference>
<dbReference type="GO" id="GO:0071949">
    <property type="term" value="F:FAD binding"/>
    <property type="evidence" value="ECO:0007669"/>
    <property type="project" value="InterPro"/>
</dbReference>
<evidence type="ECO:0000259" key="6">
    <source>
        <dbReference type="PROSITE" id="PS51387"/>
    </source>
</evidence>
<dbReference type="GO" id="GO:0016491">
    <property type="term" value="F:oxidoreductase activity"/>
    <property type="evidence" value="ECO:0007669"/>
    <property type="project" value="UniProtKB-KW"/>
</dbReference>
<evidence type="ECO:0000256" key="2">
    <source>
        <dbReference type="ARBA" id="ARBA00005466"/>
    </source>
</evidence>
<dbReference type="InterPro" id="IPR006094">
    <property type="entry name" value="Oxid_FAD_bind_N"/>
</dbReference>
<comment type="similarity">
    <text evidence="2">Belongs to the oxygen-dependent FAD-linked oxidoreductase family.</text>
</comment>
<dbReference type="InterPro" id="IPR016169">
    <property type="entry name" value="FAD-bd_PCMH_sub2"/>
</dbReference>
<proteinExistence type="inferred from homology"/>
<comment type="caution">
    <text evidence="7">The sequence shown here is derived from an EMBL/GenBank/DDBJ whole genome shotgun (WGS) entry which is preliminary data.</text>
</comment>
<dbReference type="SUPFAM" id="SSF56176">
    <property type="entry name" value="FAD-binding/transporter-associated domain-like"/>
    <property type="match status" value="1"/>
</dbReference>
<dbReference type="InterPro" id="IPR050416">
    <property type="entry name" value="FAD-linked_Oxidoreductase"/>
</dbReference>
<keyword evidence="3" id="KW-0285">Flavoprotein</keyword>
<dbReference type="Gene3D" id="3.30.465.10">
    <property type="match status" value="1"/>
</dbReference>
<dbReference type="PANTHER" id="PTHR42973:SF39">
    <property type="entry name" value="FAD-BINDING PCMH-TYPE DOMAIN-CONTAINING PROTEIN"/>
    <property type="match status" value="1"/>
</dbReference>
<dbReference type="AlphaFoldDB" id="A0A8H6KSL7"/>
<dbReference type="Proteomes" id="UP000639643">
    <property type="component" value="Unassembled WGS sequence"/>
</dbReference>
<evidence type="ECO:0000256" key="5">
    <source>
        <dbReference type="ARBA" id="ARBA00023002"/>
    </source>
</evidence>
<sequence length="479" mass="53309">MSSHPYASSEYHNANLNPRPLTSITMDGLFSLIKGSELITASSNPEKFKELTTFWAAQINIGAKAVVLPSSLESLARAVRYLYDSSLDFAFRGHGHASLPAKDVIVSLETLSDFSYDADNETITVGAGLRWSAVYEMIEILAPNYTVIGARTPYVSVGGTIVTGGFSWLSGEYGCISDPDNMIDCEVIKHDGSVIMASSEPDLLWALRGGGPGFAVITKAIFRLHPISRDIYCGTIVAPSTCLTEAAARMTHYLDTYKEPGTSVFMFVERKFNEMFENAHDGDNLVFQVFDRNGEARGREAFSWALTLPGAQDFTRSGTMLEVAKIQDRVRHMSGTTYQFWAPSIVPGFTPTSIKNCVEWYNSLEKAGKSIAEYTYMRESKRPSEMAWPGPKGCHNMLIIGVGCGTDVPEEEVEAAKQVAREAPRRLMGNDPRLSLAPNAYEEWFDWSQVYRENYPKLQKLLSHYDPKRRFKSYVPHLS</sequence>